<dbReference type="Proteomes" id="UP000503349">
    <property type="component" value="Chromosome 11"/>
</dbReference>
<sequence>MSLTLCVFSRSCLCPSLSPSLCPFLQVSPGFEAVCFTLCSYWSYQPAQCFVVSFYCSFSFLSSLSTHPNRSRQMAAHPEPGSAGGFFC</sequence>
<reference evidence="2" key="2">
    <citation type="submission" date="2019-02" db="EMBL/GenBank/DDBJ databases">
        <title>Opniocepnalus argus Var Kimnra genome.</title>
        <authorList>
            <person name="Zhou C."/>
            <person name="Xiao S."/>
        </authorList>
    </citation>
    <scope>NUCLEOTIDE SEQUENCE [LARGE SCALE GENOMIC DNA]</scope>
</reference>
<reference evidence="1 2" key="1">
    <citation type="submission" date="2019-02" db="EMBL/GenBank/DDBJ databases">
        <title>Opniocepnalus argus genome.</title>
        <authorList>
            <person name="Zhou C."/>
            <person name="Xiao S."/>
        </authorList>
    </citation>
    <scope>NUCLEOTIDE SEQUENCE [LARGE SCALE GENOMIC DNA]</scope>
    <source>
        <strain evidence="1">OARG1902GOOAL</strain>
        <tissue evidence="1">Muscle</tissue>
    </source>
</reference>
<name>A0A6G1Q1L8_CHAAH</name>
<organism evidence="1 2">
    <name type="scientific">Channa argus</name>
    <name type="common">Northern snakehead</name>
    <name type="synonym">Ophicephalus argus</name>
    <dbReference type="NCBI Taxonomy" id="215402"/>
    <lineage>
        <taxon>Eukaryota</taxon>
        <taxon>Metazoa</taxon>
        <taxon>Chordata</taxon>
        <taxon>Craniata</taxon>
        <taxon>Vertebrata</taxon>
        <taxon>Euteleostomi</taxon>
        <taxon>Actinopterygii</taxon>
        <taxon>Neopterygii</taxon>
        <taxon>Teleostei</taxon>
        <taxon>Neoteleostei</taxon>
        <taxon>Acanthomorphata</taxon>
        <taxon>Anabantaria</taxon>
        <taxon>Anabantiformes</taxon>
        <taxon>Channoidei</taxon>
        <taxon>Channidae</taxon>
        <taxon>Channa</taxon>
    </lineage>
</organism>
<protein>
    <submittedName>
        <fullName evidence="1">Uncharacterized protein</fullName>
    </submittedName>
</protein>
<evidence type="ECO:0000313" key="1">
    <source>
        <dbReference type="EMBL" id="KAF3696273.1"/>
    </source>
</evidence>
<dbReference type="AlphaFoldDB" id="A0A6G1Q1L8"/>
<keyword evidence="2" id="KW-1185">Reference proteome</keyword>
<dbReference type="EMBL" id="CM015722">
    <property type="protein sequence ID" value="KAF3696273.1"/>
    <property type="molecule type" value="Genomic_DNA"/>
</dbReference>
<evidence type="ECO:0000313" key="2">
    <source>
        <dbReference type="Proteomes" id="UP000503349"/>
    </source>
</evidence>
<proteinExistence type="predicted"/>
<gene>
    <name evidence="1" type="ORF">EXN66_Car011950</name>
</gene>
<accession>A0A6G1Q1L8</accession>